<evidence type="ECO:0000313" key="1">
    <source>
        <dbReference type="EMBL" id="NLR94906.1"/>
    </source>
</evidence>
<comment type="caution">
    <text evidence="1">The sequence shown here is derived from an EMBL/GenBank/DDBJ whole genome shotgun (WGS) entry which is preliminary data.</text>
</comment>
<reference evidence="1 2" key="1">
    <citation type="submission" date="2020-04" db="EMBL/GenBank/DDBJ databases">
        <title>Flammeovirga sp. SR4, a novel species isolated from seawater.</title>
        <authorList>
            <person name="Wang X."/>
        </authorList>
    </citation>
    <scope>NUCLEOTIDE SEQUENCE [LARGE SCALE GENOMIC DNA]</scope>
    <source>
        <strain evidence="1 2">SR4</strain>
    </source>
</reference>
<evidence type="ECO:0000313" key="2">
    <source>
        <dbReference type="Proteomes" id="UP000585050"/>
    </source>
</evidence>
<proteinExistence type="predicted"/>
<dbReference type="EMBL" id="JABAIL010000016">
    <property type="protein sequence ID" value="NLR94906.1"/>
    <property type="molecule type" value="Genomic_DNA"/>
</dbReference>
<organism evidence="1 2">
    <name type="scientific">Flammeovirga agarivorans</name>
    <dbReference type="NCBI Taxonomy" id="2726742"/>
    <lineage>
        <taxon>Bacteria</taxon>
        <taxon>Pseudomonadati</taxon>
        <taxon>Bacteroidota</taxon>
        <taxon>Cytophagia</taxon>
        <taxon>Cytophagales</taxon>
        <taxon>Flammeovirgaceae</taxon>
        <taxon>Flammeovirga</taxon>
    </lineage>
</organism>
<protein>
    <submittedName>
        <fullName evidence="1">Uncharacterized protein</fullName>
    </submittedName>
</protein>
<dbReference type="RefSeq" id="WP_168885616.1">
    <property type="nucleotide sequence ID" value="NZ_JABAIL010000016.1"/>
</dbReference>
<dbReference type="Proteomes" id="UP000585050">
    <property type="component" value="Unassembled WGS sequence"/>
</dbReference>
<name>A0A7X8XZ73_9BACT</name>
<keyword evidence="2" id="KW-1185">Reference proteome</keyword>
<sequence length="161" mass="18518">MKFKNEFRSYLKAQGLSTSTAQQYIYNVQRAEESVGTLDNIGRGEVDTYIELISEDSGIPKKSALGLRPAISRYSEFIEQKIWLEKEIKAPQAIVQFEEVIEEVEVALSTIKDKDIEDFIEENELSFSEGLIVQLICTHKSEEDINRIMDSCKRILKKKYS</sequence>
<accession>A0A7X8XZ73</accession>
<dbReference type="AlphaFoldDB" id="A0A7X8XZ73"/>
<gene>
    <name evidence="1" type="ORF">HGP29_27115</name>
</gene>